<dbReference type="Gene3D" id="3.40.50.300">
    <property type="entry name" value="P-loop containing nucleotide triphosphate hydrolases"/>
    <property type="match status" value="1"/>
</dbReference>
<keyword evidence="3" id="KW-1185">Reference proteome</keyword>
<dbReference type="PANTHER" id="PTHR30050:SF8">
    <property type="entry name" value="PRIMOSOMAL PROTEIN DNAI"/>
    <property type="match status" value="1"/>
</dbReference>
<sequence length="310" mass="36224">MKEMDKINQTLGNLFDGRDFDDRYQKLKQEVLAYPRVKTFLEENKDVLSEQMVNQNLSKLYEFMTENQKYEEKQETMMPGYAPRLSLNGEYITVSYYPTKEKVEADKRRAIERRMRSLYMPKQVLEADLEDFFTDEESRQVALVEAYQFLNSYPSANGERLKGLYIHGNFGTGKSYLLGAMAKELAVKGISSTLVYLPEFMREIKQSISDNTVGEKIQFAKETDILMLDDIGAEAMTAWTRDEVLGAILQFRMQEELPTFFSSNYTMNELESHLMFTGNGNEERLKARRIMERIRYLSKEVGLEGKNRRY</sequence>
<dbReference type="Proteomes" id="UP000010119">
    <property type="component" value="Unassembled WGS sequence"/>
</dbReference>
<dbReference type="CDD" id="cd00009">
    <property type="entry name" value="AAA"/>
    <property type="match status" value="1"/>
</dbReference>
<dbReference type="SUPFAM" id="SSF52540">
    <property type="entry name" value="P-loop containing nucleoside triphosphate hydrolases"/>
    <property type="match status" value="1"/>
</dbReference>
<evidence type="ECO:0000259" key="1">
    <source>
        <dbReference type="SMART" id="SM00382"/>
    </source>
</evidence>
<evidence type="ECO:0000313" key="3">
    <source>
        <dbReference type="Proteomes" id="UP000010119"/>
    </source>
</evidence>
<organism evidence="2 3">
    <name type="scientific">Listeria grayi DSM 20601</name>
    <dbReference type="NCBI Taxonomy" id="525367"/>
    <lineage>
        <taxon>Bacteria</taxon>
        <taxon>Bacillati</taxon>
        <taxon>Bacillota</taxon>
        <taxon>Bacilli</taxon>
        <taxon>Bacillales</taxon>
        <taxon>Listeriaceae</taxon>
        <taxon>Listeria</taxon>
    </lineage>
</organism>
<dbReference type="SMART" id="SM00382">
    <property type="entry name" value="AAA"/>
    <property type="match status" value="1"/>
</dbReference>
<evidence type="ECO:0000313" key="2">
    <source>
        <dbReference type="EMBL" id="EFI83545.1"/>
    </source>
</evidence>
<feature type="domain" description="AAA+ ATPase" evidence="1">
    <location>
        <begin position="160"/>
        <end position="297"/>
    </location>
</feature>
<dbReference type="NCBIfam" id="NF006505">
    <property type="entry name" value="PRK08939.1"/>
    <property type="match status" value="1"/>
</dbReference>
<protein>
    <submittedName>
        <fullName evidence="2">Primosomal protein DnaI</fullName>
    </submittedName>
</protein>
<dbReference type="InterPro" id="IPR013317">
    <property type="entry name" value="DnaA_dom"/>
</dbReference>
<dbReference type="InterPro" id="IPR009928">
    <property type="entry name" value="DnaI_N"/>
</dbReference>
<dbReference type="GO" id="GO:0006260">
    <property type="term" value="P:DNA replication"/>
    <property type="evidence" value="ECO:0007669"/>
    <property type="project" value="TreeGrafter"/>
</dbReference>
<name>D7UYX8_LISGR</name>
<dbReference type="Pfam" id="PF00308">
    <property type="entry name" value="Bac_DnaA"/>
    <property type="match status" value="1"/>
</dbReference>
<dbReference type="EMBL" id="ACCR02000005">
    <property type="protein sequence ID" value="EFI83545.1"/>
    <property type="molecule type" value="Genomic_DNA"/>
</dbReference>
<dbReference type="InterPro" id="IPR027417">
    <property type="entry name" value="P-loop_NTPase"/>
</dbReference>
<comment type="caution">
    <text evidence="2">The sequence shown here is derived from an EMBL/GenBank/DDBJ whole genome shotgun (WGS) entry which is preliminary data.</text>
</comment>
<dbReference type="HOGENOM" id="CLU_077384_1_0_9"/>
<dbReference type="AlphaFoldDB" id="D7UYX8"/>
<reference evidence="2" key="1">
    <citation type="submission" date="2010-06" db="EMBL/GenBank/DDBJ databases">
        <authorList>
            <person name="Muzny D."/>
            <person name="Qin X."/>
            <person name="Buhay C."/>
            <person name="Dugan-Rocha S."/>
            <person name="Ding Y."/>
            <person name="Chen G."/>
            <person name="Hawes A."/>
            <person name="Holder M."/>
            <person name="Jhangiani S."/>
            <person name="Johnson A."/>
            <person name="Khan Z."/>
            <person name="Li Z."/>
            <person name="Liu W."/>
            <person name="Liu X."/>
            <person name="Perez L."/>
            <person name="Shen H."/>
            <person name="Wang Q."/>
            <person name="Watt J."/>
            <person name="Xi L."/>
            <person name="Xin Y."/>
            <person name="Zhou J."/>
            <person name="Deng J."/>
            <person name="Jiang H."/>
            <person name="Liu Y."/>
            <person name="Qu J."/>
            <person name="Song X.-Z."/>
            <person name="Zhang L."/>
            <person name="Villasana D."/>
            <person name="Johnson A."/>
            <person name="Liu J."/>
            <person name="Liyanage D."/>
            <person name="Lorensuhewa L."/>
            <person name="Robinson T."/>
            <person name="Song A."/>
            <person name="Song B.-B."/>
            <person name="Dinh H."/>
            <person name="Thornton R."/>
            <person name="Coyle M."/>
            <person name="Francisco L."/>
            <person name="Jackson L."/>
            <person name="Javaid M."/>
            <person name="Korchina V."/>
            <person name="Kovar C."/>
            <person name="Mata R."/>
            <person name="Mathew T."/>
            <person name="Ngo R."/>
            <person name="Nguyen L."/>
            <person name="Nguyen N."/>
            <person name="Okwuonu G."/>
            <person name="Ongeri F."/>
            <person name="Pham C."/>
            <person name="Simmons D."/>
            <person name="Wilczek-Boney K."/>
            <person name="Hale W."/>
            <person name="Jakkamsetti A."/>
            <person name="Pham P."/>
            <person name="Ruth R."/>
            <person name="San Lucas F."/>
            <person name="Warren J."/>
            <person name="Zhang J."/>
            <person name="Zhao Z."/>
            <person name="Zhou C."/>
            <person name="Zhu D."/>
            <person name="Lee S."/>
            <person name="Bess C."/>
            <person name="Blankenburg K."/>
            <person name="Forbes L."/>
            <person name="Fu Q."/>
            <person name="Gubbala S."/>
            <person name="Hirani K."/>
            <person name="Jayaseelan J.C."/>
            <person name="Lara F."/>
            <person name="Munidasa M."/>
            <person name="Palculict T."/>
            <person name="Patil S."/>
            <person name="Pu L.-L."/>
            <person name="Saada N."/>
            <person name="Tang L."/>
            <person name="Weissenberger G."/>
            <person name="Zhu Y."/>
            <person name="Hemphill L."/>
            <person name="Shang Y."/>
            <person name="Youmans B."/>
            <person name="Ayvaz T."/>
            <person name="Ross M."/>
            <person name="Santibanez J."/>
            <person name="Aqrawi P."/>
            <person name="Gross S."/>
            <person name="Joshi V."/>
            <person name="Fowler G."/>
            <person name="Nazareth L."/>
            <person name="Reid J."/>
            <person name="Worley K."/>
            <person name="Petrosino J."/>
            <person name="Highlander S."/>
            <person name="Gibbs R."/>
        </authorList>
    </citation>
    <scope>NUCLEOTIDE SEQUENCE [LARGE SCALE GENOMIC DNA]</scope>
    <source>
        <strain evidence="2">DSM 20601</strain>
    </source>
</reference>
<dbReference type="PANTHER" id="PTHR30050">
    <property type="entry name" value="CHROMOSOMAL REPLICATION INITIATOR PROTEIN DNAA"/>
    <property type="match status" value="1"/>
</dbReference>
<dbReference type="Pfam" id="PF07319">
    <property type="entry name" value="DnaI_N"/>
    <property type="match status" value="1"/>
</dbReference>
<dbReference type="InterPro" id="IPR003593">
    <property type="entry name" value="AAA+_ATPase"/>
</dbReference>
<accession>D7UYX8</accession>
<dbReference type="eggNOG" id="COG1484">
    <property type="taxonomic scope" value="Bacteria"/>
</dbReference>
<proteinExistence type="predicted"/>
<dbReference type="STRING" id="525367.HMPREF0556_12230"/>
<gene>
    <name evidence="2" type="primary">dnaI</name>
    <name evidence="2" type="ORF">HMPREF0556_12230</name>
</gene>
<dbReference type="FunFam" id="3.40.50.300:FF:000880">
    <property type="entry name" value="Primosomal protein DnaI"/>
    <property type="match status" value="1"/>
</dbReference>